<dbReference type="EMBL" id="UOFP01000159">
    <property type="protein sequence ID" value="VAW86809.1"/>
    <property type="molecule type" value="Genomic_DNA"/>
</dbReference>
<dbReference type="GO" id="GO:0000287">
    <property type="term" value="F:magnesium ion binding"/>
    <property type="evidence" value="ECO:0007669"/>
    <property type="project" value="InterPro"/>
</dbReference>
<evidence type="ECO:0000256" key="2">
    <source>
        <dbReference type="ARBA" id="ARBA00023052"/>
    </source>
</evidence>
<evidence type="ECO:0000259" key="6">
    <source>
        <dbReference type="Pfam" id="PF02776"/>
    </source>
</evidence>
<evidence type="ECO:0000259" key="4">
    <source>
        <dbReference type="Pfam" id="PF00205"/>
    </source>
</evidence>
<organism evidence="7">
    <name type="scientific">hydrothermal vent metagenome</name>
    <dbReference type="NCBI Taxonomy" id="652676"/>
    <lineage>
        <taxon>unclassified sequences</taxon>
        <taxon>metagenomes</taxon>
        <taxon>ecological metagenomes</taxon>
    </lineage>
</organism>
<gene>
    <name evidence="7" type="ORF">MNBD_GAMMA18-838</name>
</gene>
<dbReference type="CDD" id="cd00568">
    <property type="entry name" value="TPP_enzymes"/>
    <property type="match status" value="1"/>
</dbReference>
<dbReference type="InterPro" id="IPR029061">
    <property type="entry name" value="THDP-binding"/>
</dbReference>
<dbReference type="GO" id="GO:0003984">
    <property type="term" value="F:acetolactate synthase activity"/>
    <property type="evidence" value="ECO:0007669"/>
    <property type="project" value="TreeGrafter"/>
</dbReference>
<dbReference type="PANTHER" id="PTHR18968">
    <property type="entry name" value="THIAMINE PYROPHOSPHATE ENZYMES"/>
    <property type="match status" value="1"/>
</dbReference>
<dbReference type="Gene3D" id="3.40.50.970">
    <property type="match status" value="2"/>
</dbReference>
<dbReference type="GO" id="GO:0005948">
    <property type="term" value="C:acetolactate synthase complex"/>
    <property type="evidence" value="ECO:0007669"/>
    <property type="project" value="TreeGrafter"/>
</dbReference>
<proteinExistence type="inferred from homology"/>
<dbReference type="FunFam" id="3.40.50.970:FF:000007">
    <property type="entry name" value="Acetolactate synthase"/>
    <property type="match status" value="1"/>
</dbReference>
<evidence type="ECO:0000256" key="1">
    <source>
        <dbReference type="ARBA" id="ARBA00007812"/>
    </source>
</evidence>
<evidence type="ECO:0000313" key="7">
    <source>
        <dbReference type="EMBL" id="VAW86809.1"/>
    </source>
</evidence>
<dbReference type="InterPro" id="IPR011766">
    <property type="entry name" value="TPP_enzyme_TPP-bd"/>
</dbReference>
<dbReference type="InterPro" id="IPR045229">
    <property type="entry name" value="TPP_enz"/>
</dbReference>
<feature type="domain" description="Thiamine pyrophosphate enzyme N-terminal TPP-binding" evidence="6">
    <location>
        <begin position="76"/>
        <end position="154"/>
    </location>
</feature>
<evidence type="ECO:0000259" key="5">
    <source>
        <dbReference type="Pfam" id="PF02775"/>
    </source>
</evidence>
<feature type="domain" description="Thiamine pyrophosphate enzyme central" evidence="4">
    <location>
        <begin position="239"/>
        <end position="367"/>
    </location>
</feature>
<dbReference type="SUPFAM" id="SSF52467">
    <property type="entry name" value="DHS-like NAD/FAD-binding domain"/>
    <property type="match status" value="1"/>
</dbReference>
<dbReference type="Pfam" id="PF02776">
    <property type="entry name" value="TPP_enzyme_N"/>
    <property type="match status" value="1"/>
</dbReference>
<dbReference type="Pfam" id="PF02775">
    <property type="entry name" value="TPP_enzyme_C"/>
    <property type="match status" value="1"/>
</dbReference>
<dbReference type="GO" id="GO:0009099">
    <property type="term" value="P:L-valine biosynthetic process"/>
    <property type="evidence" value="ECO:0007669"/>
    <property type="project" value="TreeGrafter"/>
</dbReference>
<dbReference type="InterPro" id="IPR012001">
    <property type="entry name" value="Thiamin_PyroP_enz_TPP-bd_dom"/>
</dbReference>
<dbReference type="PANTHER" id="PTHR18968:SF13">
    <property type="entry name" value="ACETOLACTATE SYNTHASE CATALYTIC SUBUNIT, MITOCHONDRIAL"/>
    <property type="match status" value="1"/>
</dbReference>
<dbReference type="CDD" id="cd07035">
    <property type="entry name" value="TPP_PYR_POX_like"/>
    <property type="match status" value="1"/>
</dbReference>
<dbReference type="GO" id="GO:0050660">
    <property type="term" value="F:flavin adenine dinucleotide binding"/>
    <property type="evidence" value="ECO:0007669"/>
    <property type="project" value="TreeGrafter"/>
</dbReference>
<dbReference type="GO" id="GO:0030976">
    <property type="term" value="F:thiamine pyrophosphate binding"/>
    <property type="evidence" value="ECO:0007669"/>
    <property type="project" value="InterPro"/>
</dbReference>
<evidence type="ECO:0000256" key="3">
    <source>
        <dbReference type="RuleBase" id="RU362132"/>
    </source>
</evidence>
<dbReference type="GO" id="GO:0009097">
    <property type="term" value="P:isoleucine biosynthetic process"/>
    <property type="evidence" value="ECO:0007669"/>
    <property type="project" value="TreeGrafter"/>
</dbReference>
<dbReference type="Gene3D" id="3.40.50.1220">
    <property type="entry name" value="TPP-binding domain"/>
    <property type="match status" value="1"/>
</dbReference>
<reference evidence="7" key="1">
    <citation type="submission" date="2018-06" db="EMBL/GenBank/DDBJ databases">
        <authorList>
            <person name="Zhirakovskaya E."/>
        </authorList>
    </citation>
    <scope>NUCLEOTIDE SEQUENCE</scope>
</reference>
<dbReference type="Pfam" id="PF00205">
    <property type="entry name" value="TPP_enzyme_M"/>
    <property type="match status" value="1"/>
</dbReference>
<dbReference type="InterPro" id="IPR012000">
    <property type="entry name" value="Thiamin_PyroP_enz_cen_dom"/>
</dbReference>
<comment type="similarity">
    <text evidence="1 3">Belongs to the TPP enzyme family.</text>
</comment>
<sequence>MNSIEPISGQQEKPAVTTYADLIIDYLIQLDVDYLFGVPGGAIEPLYNALGRHLRVQNERPSTTDSEIIIPVRKRRDSKGIRPIVARHEAAAAFMADGYTRETGKLGVCCATTGPGSTNLITGVASAYADRVPMLVITPQTALPDFGKMGLQESSSDAIDIVGMFEHCTCYNSLVSHPAQLEGKLYTALINAHRHPQGPVHLSIPMDILDTPITTHSKSYPVAHLFRQLETVDEGAYTALVHTITKSKRIVLFIGSGSKNAVPHINQLADMVDAEIVTTPSGKCWISAYNPRYRGVFGFAGHQSAMECIMCDDVDLIIAVGTRLGELSTCGWNESLLNKKLVHLSQIPEDFARSPMAGLHVLGNVGYIFKNICNDPLIKKIASRNTINPNQQLQKERHYLPENLTFHSITKCDSDAAPLKPQRVMKELIKIFPRETRYVADAGNTWAWVTHYLMDSEINTQRMGFGFGTMGWAIGAAVGTALGNRKNLTVCITGDGSYLMSGQEITVAVGEKLPMVFIILNDQALGMVKHGQRLSGAEKLCYQLPPVDFAMMAKSVGANGITIKTPNDFSQININTIRTSGKPWLLDIHIDPEEIPPIGSRVDVLNKTE</sequence>
<dbReference type="AlphaFoldDB" id="A0A3B0ZKL0"/>
<dbReference type="SUPFAM" id="SSF52518">
    <property type="entry name" value="Thiamin diphosphate-binding fold (THDP-binding)"/>
    <property type="match status" value="2"/>
</dbReference>
<accession>A0A3B0ZKL0</accession>
<feature type="domain" description="Thiamine pyrophosphate enzyme TPP-binding" evidence="5">
    <location>
        <begin position="441"/>
        <end position="587"/>
    </location>
</feature>
<protein>
    <submittedName>
        <fullName evidence="7">Acetolactate synthase large subunit homolog</fullName>
    </submittedName>
</protein>
<name>A0A3B0ZKL0_9ZZZZ</name>
<keyword evidence="2 3" id="KW-0786">Thiamine pyrophosphate</keyword>
<dbReference type="InterPro" id="IPR029035">
    <property type="entry name" value="DHS-like_NAD/FAD-binding_dom"/>
</dbReference>